<dbReference type="Pfam" id="PF10206">
    <property type="entry name" value="WRW"/>
    <property type="match status" value="1"/>
</dbReference>
<keyword evidence="7" id="KW-0496">Mitochondrion</keyword>
<dbReference type="GO" id="GO:0045259">
    <property type="term" value="C:proton-transporting ATP synthase complex"/>
    <property type="evidence" value="ECO:0007669"/>
    <property type="project" value="UniProtKB-KW"/>
</dbReference>
<evidence type="ECO:0000256" key="2">
    <source>
        <dbReference type="ARBA" id="ARBA00005895"/>
    </source>
</evidence>
<dbReference type="GO" id="GO:0031966">
    <property type="term" value="C:mitochondrial membrane"/>
    <property type="evidence" value="ECO:0007669"/>
    <property type="project" value="UniProtKB-SubCell"/>
</dbReference>
<evidence type="ECO:0000256" key="6">
    <source>
        <dbReference type="ARBA" id="ARBA00023065"/>
    </source>
</evidence>
<reference evidence="11" key="1">
    <citation type="submission" date="2018-10" db="EMBL/GenBank/DDBJ databases">
        <title>Transcriptome assembly of Aceria tosichella (Wheat curl mite) Type 2.</title>
        <authorList>
            <person name="Scully E.D."/>
            <person name="Geib S.M."/>
            <person name="Palmer N.A."/>
            <person name="Gupta A.K."/>
            <person name="Sarath G."/>
            <person name="Tatineni S."/>
        </authorList>
    </citation>
    <scope>NUCLEOTIDE SEQUENCE</scope>
    <source>
        <strain evidence="11">LincolnNE</strain>
    </source>
</reference>
<gene>
    <name evidence="11" type="ORF">g.588</name>
</gene>
<dbReference type="PANTHER" id="PTHR13080:SF20">
    <property type="entry name" value="ATP SYNTHASE SUBUNIT F, MITOCHONDRIAL-RELATED"/>
    <property type="match status" value="1"/>
</dbReference>
<comment type="subcellular location">
    <subcellularLocation>
        <location evidence="1">Mitochondrion membrane</location>
    </subcellularLocation>
</comment>
<evidence type="ECO:0000256" key="3">
    <source>
        <dbReference type="ARBA" id="ARBA00022448"/>
    </source>
</evidence>
<keyword evidence="6" id="KW-0406">Ion transport</keyword>
<dbReference type="GO" id="GO:0042776">
    <property type="term" value="P:proton motive force-driven mitochondrial ATP synthesis"/>
    <property type="evidence" value="ECO:0007669"/>
    <property type="project" value="TreeGrafter"/>
</dbReference>
<name>A0A6G1SMY4_9ACAR</name>
<dbReference type="EMBL" id="GGYP01006800">
    <property type="protein sequence ID" value="MDE51571.1"/>
    <property type="molecule type" value="Transcribed_RNA"/>
</dbReference>
<feature type="transmembrane region" description="Helical" evidence="10">
    <location>
        <begin position="85"/>
        <end position="103"/>
    </location>
</feature>
<keyword evidence="3" id="KW-0813">Transport</keyword>
<evidence type="ECO:0000256" key="10">
    <source>
        <dbReference type="SAM" id="Phobius"/>
    </source>
</evidence>
<dbReference type="GO" id="GO:0046933">
    <property type="term" value="F:proton-transporting ATP synthase activity, rotational mechanism"/>
    <property type="evidence" value="ECO:0007669"/>
    <property type="project" value="TreeGrafter"/>
</dbReference>
<keyword evidence="8 10" id="KW-0472">Membrane</keyword>
<keyword evidence="9" id="KW-0066">ATP synthesis</keyword>
<evidence type="ECO:0000313" key="11">
    <source>
        <dbReference type="EMBL" id="MDE51571.1"/>
    </source>
</evidence>
<dbReference type="InterPro" id="IPR019344">
    <property type="entry name" value="F1F0-ATPsyn_F_prd"/>
</dbReference>
<dbReference type="AlphaFoldDB" id="A0A6G1SMY4"/>
<keyword evidence="4" id="KW-0138">CF(0)</keyword>
<protein>
    <submittedName>
        <fullName evidence="11">Putative ATP synthase subunit f, mitochondrial</fullName>
    </submittedName>
</protein>
<evidence type="ECO:0000256" key="8">
    <source>
        <dbReference type="ARBA" id="ARBA00023136"/>
    </source>
</evidence>
<dbReference type="PANTHER" id="PTHR13080">
    <property type="entry name" value="ATP SYNTHASE F CHAIN, MITOCHONDRIAL-RELATED"/>
    <property type="match status" value="1"/>
</dbReference>
<evidence type="ECO:0000256" key="4">
    <source>
        <dbReference type="ARBA" id="ARBA00022547"/>
    </source>
</evidence>
<accession>A0A6G1SMY4</accession>
<evidence type="ECO:0000256" key="7">
    <source>
        <dbReference type="ARBA" id="ARBA00023128"/>
    </source>
</evidence>
<proteinExistence type="inferred from homology"/>
<evidence type="ECO:0000256" key="5">
    <source>
        <dbReference type="ARBA" id="ARBA00022781"/>
    </source>
</evidence>
<evidence type="ECO:0000256" key="1">
    <source>
        <dbReference type="ARBA" id="ARBA00004325"/>
    </source>
</evidence>
<keyword evidence="10" id="KW-0812">Transmembrane</keyword>
<sequence length="114" mass="13450">MGWEAPNWRMGDYPSTYNQKVHGPYDPARFYGKPDTPLGEVKVGELGAWLTRRNFHPRAIMGGISRGLWRWRHKYVFPVKSNAAFFYQVVIAGSIFFYAINYGKFKNHRNYKYH</sequence>
<evidence type="ECO:0000256" key="9">
    <source>
        <dbReference type="ARBA" id="ARBA00023310"/>
    </source>
</evidence>
<keyword evidence="10" id="KW-1133">Transmembrane helix</keyword>
<organism evidence="11">
    <name type="scientific">Aceria tosichella</name>
    <name type="common">wheat curl mite</name>
    <dbReference type="NCBI Taxonomy" id="561515"/>
    <lineage>
        <taxon>Eukaryota</taxon>
        <taxon>Metazoa</taxon>
        <taxon>Ecdysozoa</taxon>
        <taxon>Arthropoda</taxon>
        <taxon>Chelicerata</taxon>
        <taxon>Arachnida</taxon>
        <taxon>Acari</taxon>
        <taxon>Acariformes</taxon>
        <taxon>Trombidiformes</taxon>
        <taxon>Prostigmata</taxon>
        <taxon>Eupodina</taxon>
        <taxon>Eriophyoidea</taxon>
        <taxon>Eriophyidae</taxon>
        <taxon>Eriophyinae</taxon>
        <taxon>Aceriini</taxon>
        <taxon>Aceria</taxon>
    </lineage>
</organism>
<comment type="similarity">
    <text evidence="2">Belongs to the ATPase F chain family.</text>
</comment>
<keyword evidence="5" id="KW-0375">Hydrogen ion transport</keyword>